<keyword evidence="5" id="KW-1185">Reference proteome</keyword>
<name>A0A8J8WJ69_9EURO</name>
<dbReference type="Proteomes" id="UP000631181">
    <property type="component" value="Unassembled WGS sequence"/>
</dbReference>
<evidence type="ECO:0000259" key="3">
    <source>
        <dbReference type="Pfam" id="PF24808"/>
    </source>
</evidence>
<evidence type="ECO:0000256" key="2">
    <source>
        <dbReference type="SAM" id="SignalP"/>
    </source>
</evidence>
<comment type="caution">
    <text evidence="4">The sequence shown here is derived from an EMBL/GenBank/DDBJ whole genome shotgun (WGS) entry which is preliminary data.</text>
</comment>
<feature type="domain" description="DUF7707" evidence="3">
    <location>
        <begin position="30"/>
        <end position="125"/>
    </location>
</feature>
<dbReference type="OrthoDB" id="2121879at2759"/>
<evidence type="ECO:0000313" key="4">
    <source>
        <dbReference type="EMBL" id="KAF7718373.1"/>
    </source>
</evidence>
<feature type="signal peptide" evidence="2">
    <location>
        <begin position="1"/>
        <end position="17"/>
    </location>
</feature>
<keyword evidence="2" id="KW-0732">Signal</keyword>
<feature type="region of interest" description="Disordered" evidence="1">
    <location>
        <begin position="122"/>
        <end position="143"/>
    </location>
</feature>
<sequence length="201" mass="20164">MVRSIVLLSAVAATALAQNSTYSYTFPQGFNLGEVDATTKSNWCEGQRNTCPQICGGAASQNTCDNNSLQFSCVCVDGSHPNVTEYQTTIPFYVCNANIGQCLSNNAGQLDAQEACKKIKCGNKQAGGSSSTTSSSASSESTTMASSTSMAAASATGGASTTASSSAAAATSSGAASIAGLEGHSTGVLAGALFFAARLFL</sequence>
<dbReference type="Pfam" id="PF24808">
    <property type="entry name" value="DUF7707"/>
    <property type="match status" value="1"/>
</dbReference>
<accession>A0A8J8WJ69</accession>
<evidence type="ECO:0000256" key="1">
    <source>
        <dbReference type="SAM" id="MobiDB-lite"/>
    </source>
</evidence>
<proteinExistence type="predicted"/>
<feature type="chain" id="PRO_5035312378" description="DUF7707 domain-containing protein" evidence="2">
    <location>
        <begin position="18"/>
        <end position="201"/>
    </location>
</feature>
<evidence type="ECO:0000313" key="5">
    <source>
        <dbReference type="Proteomes" id="UP000631181"/>
    </source>
</evidence>
<reference evidence="4" key="1">
    <citation type="journal article" date="2020" name="Front. Microbiol.">
        <title>Gene regulatory networks of Penicillium echinulatum 2HH and Penicillium oxalicum 114-2 inferred by a computational biology approach.</title>
        <authorList>
            <person name="Lenz A.R."/>
            <person name="Galan-Vasquez E."/>
            <person name="Balbinot E."/>
            <person name="De Abreu F.P."/>
            <person name="De Oliveira N.S."/>
            <person name="Da Rosa L.O."/>
            <person name="De Avila E Silva S."/>
            <person name="Camassola M."/>
            <person name="Dillon A.J.P."/>
            <person name="Perez-Rueda E."/>
        </authorList>
    </citation>
    <scope>NUCLEOTIDE SEQUENCE</scope>
    <source>
        <strain evidence="4">S1M29</strain>
    </source>
</reference>
<dbReference type="EMBL" id="WIWV01000016">
    <property type="protein sequence ID" value="KAF7718373.1"/>
    <property type="molecule type" value="Genomic_DNA"/>
</dbReference>
<dbReference type="PANTHER" id="PTHR38118:SF4">
    <property type="match status" value="1"/>
</dbReference>
<protein>
    <recommendedName>
        <fullName evidence="3">DUF7707 domain-containing protein</fullName>
    </recommendedName>
</protein>
<organism evidence="4 5">
    <name type="scientific">Penicillium ucsense</name>
    <dbReference type="NCBI Taxonomy" id="2839758"/>
    <lineage>
        <taxon>Eukaryota</taxon>
        <taxon>Fungi</taxon>
        <taxon>Dikarya</taxon>
        <taxon>Ascomycota</taxon>
        <taxon>Pezizomycotina</taxon>
        <taxon>Eurotiomycetes</taxon>
        <taxon>Eurotiomycetidae</taxon>
        <taxon>Eurotiales</taxon>
        <taxon>Aspergillaceae</taxon>
        <taxon>Penicillium</taxon>
    </lineage>
</organism>
<dbReference type="PANTHER" id="PTHR38118">
    <property type="entry name" value="ANCHORED CELL WALL PROTEIN 11-RELATED"/>
    <property type="match status" value="1"/>
</dbReference>
<dbReference type="InterPro" id="IPR056124">
    <property type="entry name" value="DUF7707"/>
</dbReference>
<dbReference type="AlphaFoldDB" id="A0A8J8WJ69"/>
<feature type="compositionally biased region" description="Low complexity" evidence="1">
    <location>
        <begin position="126"/>
        <end position="143"/>
    </location>
</feature>
<gene>
    <name evidence="4" type="ORF">PECM_002411</name>
</gene>